<dbReference type="Pfam" id="PF01263">
    <property type="entry name" value="Aldose_epim"/>
    <property type="match status" value="1"/>
</dbReference>
<evidence type="ECO:0000313" key="2">
    <source>
        <dbReference type="Proteomes" id="UP001579974"/>
    </source>
</evidence>
<sequence length="289" mass="32953">MYTVRSYHDEFEIYEIRDDDTGCWFNIAPERGAIVTSLGLAGKELLYLDEATFRDKQANVRGGIPILFPISGQLEAGKYTLDEQSFAMANHGVARTSAWTVRGVTEEGSRGAIALQLESSPQTRQSYPFDFELLFDFVLENGTFTIDQRYRNSSSQPMPMYAGFHPYFRSPEKKLHYTTDATQYLDYNDMNVYPFDGFVDMEKRVESVVFLDAMKPRIAFEVPDQTKIELTYGSEFKYVVLWTVAGRDFICVEPWMAKNQALNTGEGLVFVEPGGELHTHMSIRQLPSV</sequence>
<organism evidence="1 2">
    <name type="scientific">Alicyclobacillus fastidiosus</name>
    <dbReference type="NCBI Taxonomy" id="392011"/>
    <lineage>
        <taxon>Bacteria</taxon>
        <taxon>Bacillati</taxon>
        <taxon>Bacillota</taxon>
        <taxon>Bacilli</taxon>
        <taxon>Bacillales</taxon>
        <taxon>Alicyclobacillaceae</taxon>
        <taxon>Alicyclobacillus</taxon>
    </lineage>
</organism>
<gene>
    <name evidence="1" type="ORF">KKP3000_000656</name>
</gene>
<dbReference type="EMBL" id="JBDXSU010000014">
    <property type="protein sequence ID" value="MFB5191870.1"/>
    <property type="molecule type" value="Genomic_DNA"/>
</dbReference>
<keyword evidence="2" id="KW-1185">Reference proteome</keyword>
<dbReference type="PANTHER" id="PTHR11122">
    <property type="entry name" value="APOSPORY-ASSOCIATED PROTEIN C-RELATED"/>
    <property type="match status" value="1"/>
</dbReference>
<dbReference type="PANTHER" id="PTHR11122:SF13">
    <property type="entry name" value="GLUCOSE-6-PHOSPHATE 1-EPIMERASE"/>
    <property type="match status" value="1"/>
</dbReference>
<dbReference type="InterPro" id="IPR008183">
    <property type="entry name" value="Aldose_1/G6P_1-epimerase"/>
</dbReference>
<dbReference type="RefSeq" id="WP_275476506.1">
    <property type="nucleotide sequence ID" value="NZ_CP162940.1"/>
</dbReference>
<protein>
    <submittedName>
        <fullName evidence="1">Aldose epimerase</fullName>
    </submittedName>
</protein>
<accession>A0ABV5AHW7</accession>
<dbReference type="Gene3D" id="2.70.98.10">
    <property type="match status" value="1"/>
</dbReference>
<comment type="caution">
    <text evidence="1">The sequence shown here is derived from an EMBL/GenBank/DDBJ whole genome shotgun (WGS) entry which is preliminary data.</text>
</comment>
<dbReference type="InterPro" id="IPR011013">
    <property type="entry name" value="Gal_mutarotase_sf_dom"/>
</dbReference>
<proteinExistence type="predicted"/>
<dbReference type="SUPFAM" id="SSF74650">
    <property type="entry name" value="Galactose mutarotase-like"/>
    <property type="match status" value="1"/>
</dbReference>
<dbReference type="Proteomes" id="UP001579974">
    <property type="component" value="Unassembled WGS sequence"/>
</dbReference>
<evidence type="ECO:0000313" key="1">
    <source>
        <dbReference type="EMBL" id="MFB5191870.1"/>
    </source>
</evidence>
<dbReference type="InterPro" id="IPR014718">
    <property type="entry name" value="GH-type_carb-bd"/>
</dbReference>
<reference evidence="1 2" key="1">
    <citation type="journal article" date="2024" name="Int. J. Mol. Sci.">
        <title>Exploration of Alicyclobacillus spp. Genome in Search of Antibiotic Resistance.</title>
        <authorList>
            <person name="Bucka-Kolendo J."/>
            <person name="Kiousi D.E."/>
            <person name="Dekowska A."/>
            <person name="Mikolajczuk-Szczyrba A."/>
            <person name="Karadedos D.M."/>
            <person name="Michael P."/>
            <person name="Galanis A."/>
            <person name="Sokolowska B."/>
        </authorList>
    </citation>
    <scope>NUCLEOTIDE SEQUENCE [LARGE SCALE GENOMIC DNA]</scope>
    <source>
        <strain evidence="1 2">KKP 3000</strain>
    </source>
</reference>
<name>A0ABV5AHW7_9BACL</name>